<gene>
    <name evidence="1" type="ORF">LEP1GSC123_2821</name>
</gene>
<evidence type="ECO:0000313" key="1">
    <source>
        <dbReference type="EMBL" id="EMF99913.1"/>
    </source>
</evidence>
<dbReference type="BioCyc" id="LBOR1193007:G11KN-4105-MONOMER"/>
<dbReference type="AlphaFoldDB" id="M3GYJ1"/>
<dbReference type="EMBL" id="AKWO02000057">
    <property type="protein sequence ID" value="EMF99913.1"/>
    <property type="molecule type" value="Genomic_DNA"/>
</dbReference>
<dbReference type="Proteomes" id="UP000011783">
    <property type="component" value="Unassembled WGS sequence"/>
</dbReference>
<sequence>MEVAGATSVLSVDGSKQALDSFQRVLSLKKIQVVVNIVSSRKIFFKNWKTF</sequence>
<organism evidence="1 2">
    <name type="scientific">Leptospira borgpetersenii str. 200701203</name>
    <dbReference type="NCBI Taxonomy" id="1193007"/>
    <lineage>
        <taxon>Bacteria</taxon>
        <taxon>Pseudomonadati</taxon>
        <taxon>Spirochaetota</taxon>
        <taxon>Spirochaetia</taxon>
        <taxon>Leptospirales</taxon>
        <taxon>Leptospiraceae</taxon>
        <taxon>Leptospira</taxon>
    </lineage>
</organism>
<protein>
    <submittedName>
        <fullName evidence="1">Uncharacterized protein</fullName>
    </submittedName>
</protein>
<reference evidence="1 2" key="1">
    <citation type="submission" date="2013-01" db="EMBL/GenBank/DDBJ databases">
        <authorList>
            <person name="Harkins D.M."/>
            <person name="Durkin A.S."/>
            <person name="Brinkac L.M."/>
            <person name="Haft D.H."/>
            <person name="Selengut J.D."/>
            <person name="Sanka R."/>
            <person name="DePew J."/>
            <person name="Purushe J."/>
            <person name="Picardeau M."/>
            <person name="Werts C."/>
            <person name="Goarant C."/>
            <person name="Vinetz J.M."/>
            <person name="Sutton G.G."/>
            <person name="Nierman W.C."/>
            <person name="Fouts D.E."/>
        </authorList>
    </citation>
    <scope>NUCLEOTIDE SEQUENCE [LARGE SCALE GENOMIC DNA]</scope>
    <source>
        <strain evidence="1 2">200701203</strain>
    </source>
</reference>
<name>M3GYJ1_LEPBO</name>
<proteinExistence type="predicted"/>
<accession>M3GYJ1</accession>
<comment type="caution">
    <text evidence="1">The sequence shown here is derived from an EMBL/GenBank/DDBJ whole genome shotgun (WGS) entry which is preliminary data.</text>
</comment>
<evidence type="ECO:0000313" key="2">
    <source>
        <dbReference type="Proteomes" id="UP000011783"/>
    </source>
</evidence>